<organism evidence="3 4">
    <name type="scientific">Streptomyces bullii</name>
    <dbReference type="NCBI Taxonomy" id="349910"/>
    <lineage>
        <taxon>Bacteria</taxon>
        <taxon>Bacillati</taxon>
        <taxon>Actinomycetota</taxon>
        <taxon>Actinomycetes</taxon>
        <taxon>Kitasatosporales</taxon>
        <taxon>Streptomycetaceae</taxon>
        <taxon>Streptomyces</taxon>
    </lineage>
</organism>
<gene>
    <name evidence="3" type="ORF">ACFPZJ_19230</name>
</gene>
<feature type="region of interest" description="Disordered" evidence="1">
    <location>
        <begin position="137"/>
        <end position="160"/>
    </location>
</feature>
<accession>A0ABW0URL8</accession>
<dbReference type="PROSITE" id="PS51674">
    <property type="entry name" value="4FE4S_WBL"/>
    <property type="match status" value="1"/>
</dbReference>
<evidence type="ECO:0000313" key="4">
    <source>
        <dbReference type="Proteomes" id="UP001596154"/>
    </source>
</evidence>
<keyword evidence="4" id="KW-1185">Reference proteome</keyword>
<dbReference type="Gene3D" id="1.10.10.10">
    <property type="entry name" value="Winged helix-like DNA-binding domain superfamily/Winged helix DNA-binding domain"/>
    <property type="match status" value="1"/>
</dbReference>
<evidence type="ECO:0000259" key="2">
    <source>
        <dbReference type="PROSITE" id="PS51674"/>
    </source>
</evidence>
<dbReference type="Pfam" id="PF02467">
    <property type="entry name" value="Whib"/>
    <property type="match status" value="1"/>
</dbReference>
<feature type="region of interest" description="Disordered" evidence="1">
    <location>
        <begin position="87"/>
        <end position="117"/>
    </location>
</feature>
<protein>
    <submittedName>
        <fullName evidence="3">WhiB family transcriptional regulator</fullName>
    </submittedName>
</protein>
<feature type="compositionally biased region" description="Basic and acidic residues" evidence="1">
    <location>
        <begin position="137"/>
        <end position="146"/>
    </location>
</feature>
<dbReference type="EMBL" id="JBHSNY010000006">
    <property type="protein sequence ID" value="MFC5635887.1"/>
    <property type="molecule type" value="Genomic_DNA"/>
</dbReference>
<dbReference type="Proteomes" id="UP001596154">
    <property type="component" value="Unassembled WGS sequence"/>
</dbReference>
<name>A0ABW0URL8_9ACTN</name>
<proteinExistence type="predicted"/>
<dbReference type="InterPro" id="IPR036388">
    <property type="entry name" value="WH-like_DNA-bd_sf"/>
</dbReference>
<dbReference type="RefSeq" id="WP_381022855.1">
    <property type="nucleotide sequence ID" value="NZ_JBHSNY010000006.1"/>
</dbReference>
<feature type="domain" description="4Fe-4S Wbl-type" evidence="2">
    <location>
        <begin position="23"/>
        <end position="84"/>
    </location>
</feature>
<reference evidence="4" key="1">
    <citation type="journal article" date="2019" name="Int. J. Syst. Evol. Microbiol.">
        <title>The Global Catalogue of Microorganisms (GCM) 10K type strain sequencing project: providing services to taxonomists for standard genome sequencing and annotation.</title>
        <authorList>
            <consortium name="The Broad Institute Genomics Platform"/>
            <consortium name="The Broad Institute Genome Sequencing Center for Infectious Disease"/>
            <person name="Wu L."/>
            <person name="Ma J."/>
        </authorList>
    </citation>
    <scope>NUCLEOTIDE SEQUENCE [LARGE SCALE GENOMIC DNA]</scope>
    <source>
        <strain evidence="4">CGMCC 4.7248</strain>
    </source>
</reference>
<feature type="compositionally biased region" description="Basic and acidic residues" evidence="1">
    <location>
        <begin position="93"/>
        <end position="113"/>
    </location>
</feature>
<evidence type="ECO:0000313" key="3">
    <source>
        <dbReference type="EMBL" id="MFC5635887.1"/>
    </source>
</evidence>
<evidence type="ECO:0000256" key="1">
    <source>
        <dbReference type="SAM" id="MobiDB-lite"/>
    </source>
</evidence>
<dbReference type="InterPro" id="IPR034768">
    <property type="entry name" value="4FE4S_WBL"/>
</dbReference>
<sequence length="240" mass="26730">MSGYIGQFPDTLARPLEWQADAVCRHDPDLFFEPTREGEAKKVCFACPTLLNCQSWVMARERGMSSHARDDAIIAGLNRAERFALDPAAPKQEPAEDKPPAATKPLEEREHGKRSTYKAGCRCGPCKAAAREYNEELKRRKERGEAPAKSGRKPSACPSVSAYRRHLRLGEPIDDGCRAAYAKHRATKRADRRSRQVYALWSKGLSDPDISAELGIGVRAVRNTRDRLGLIANLHVARPL</sequence>
<comment type="caution">
    <text evidence="3">The sequence shown here is derived from an EMBL/GenBank/DDBJ whole genome shotgun (WGS) entry which is preliminary data.</text>
</comment>